<protein>
    <submittedName>
        <fullName evidence="8">Riboflavin transporter</fullName>
    </submittedName>
</protein>
<keyword evidence="5 6" id="KW-0472">Membrane</keyword>
<dbReference type="AlphaFoldDB" id="A0A1Y5TEN6"/>
<evidence type="ECO:0000256" key="5">
    <source>
        <dbReference type="ARBA" id="ARBA00023136"/>
    </source>
</evidence>
<dbReference type="PANTHER" id="PTHR22911:SF6">
    <property type="entry name" value="SOLUTE CARRIER FAMILY 35 MEMBER G1"/>
    <property type="match status" value="1"/>
</dbReference>
<feature type="transmembrane region" description="Helical" evidence="6">
    <location>
        <begin position="47"/>
        <end position="66"/>
    </location>
</feature>
<feature type="transmembrane region" description="Helical" evidence="6">
    <location>
        <begin position="104"/>
        <end position="125"/>
    </location>
</feature>
<feature type="domain" description="EamA" evidence="7">
    <location>
        <begin position="18"/>
        <end position="149"/>
    </location>
</feature>
<dbReference type="GO" id="GO:0016020">
    <property type="term" value="C:membrane"/>
    <property type="evidence" value="ECO:0007669"/>
    <property type="project" value="UniProtKB-SubCell"/>
</dbReference>
<organism evidence="8 9">
    <name type="scientific">Oceanibacterium hippocampi</name>
    <dbReference type="NCBI Taxonomy" id="745714"/>
    <lineage>
        <taxon>Bacteria</taxon>
        <taxon>Pseudomonadati</taxon>
        <taxon>Pseudomonadota</taxon>
        <taxon>Alphaproteobacteria</taxon>
        <taxon>Sneathiellales</taxon>
        <taxon>Sneathiellaceae</taxon>
        <taxon>Oceanibacterium</taxon>
    </lineage>
</organism>
<feature type="transmembrane region" description="Helical" evidence="6">
    <location>
        <begin position="247"/>
        <end position="265"/>
    </location>
</feature>
<evidence type="ECO:0000313" key="9">
    <source>
        <dbReference type="Proteomes" id="UP000193200"/>
    </source>
</evidence>
<sequence length="307" mass="32959">MVPSSIRAIGARMSGNTAGVLLMALGGICFAGFMAIVRYLGSDMNPVQAAFLRYFFGLILMLPILLRLRIVDIVGSSIRWHIMRGMAHGTGVMLWFYAMARVPLAEVTALGFTSPVFVTIGAALFLGERIRIYRIGAIVLGLVGVLIILRPGVAAIEPGAAVMLIAAPLFAMSDLIAKRLTRTDPALVIVAFLSVSVTVMIGPVAYFIWRTPTIAELIWLFLTAALATGAHLAMAQAFKVADLGVTQPVRFLQLVWAALIGYVAFGEAPDAFTWIGSAVIVTSAGVIMHREMRLRRSLSVPGIADKM</sequence>
<reference evidence="8 9" key="1">
    <citation type="submission" date="2017-03" db="EMBL/GenBank/DDBJ databases">
        <authorList>
            <person name="Afonso C.L."/>
            <person name="Miller P.J."/>
            <person name="Scott M.A."/>
            <person name="Spackman E."/>
            <person name="Goraichik I."/>
            <person name="Dimitrov K.M."/>
            <person name="Suarez D.L."/>
            <person name="Swayne D.E."/>
        </authorList>
    </citation>
    <scope>NUCLEOTIDE SEQUENCE [LARGE SCALE GENOMIC DNA]</scope>
    <source>
        <strain evidence="8 9">CECT 7691</strain>
    </source>
</reference>
<feature type="transmembrane region" description="Helical" evidence="6">
    <location>
        <begin position="186"/>
        <end position="208"/>
    </location>
</feature>
<proteinExistence type="inferred from homology"/>
<evidence type="ECO:0000256" key="1">
    <source>
        <dbReference type="ARBA" id="ARBA00004141"/>
    </source>
</evidence>
<evidence type="ECO:0000256" key="6">
    <source>
        <dbReference type="SAM" id="Phobius"/>
    </source>
</evidence>
<name>A0A1Y5TEN6_9PROT</name>
<feature type="transmembrane region" description="Helical" evidence="6">
    <location>
        <begin position="132"/>
        <end position="153"/>
    </location>
</feature>
<gene>
    <name evidence="8" type="primary">ribN_3</name>
    <name evidence="8" type="ORF">OCH7691_02647</name>
</gene>
<feature type="transmembrane region" description="Helical" evidence="6">
    <location>
        <begin position="159"/>
        <end position="177"/>
    </location>
</feature>
<dbReference type="Proteomes" id="UP000193200">
    <property type="component" value="Unassembled WGS sequence"/>
</dbReference>
<comment type="subcellular location">
    <subcellularLocation>
        <location evidence="1">Membrane</location>
        <topology evidence="1">Multi-pass membrane protein</topology>
    </subcellularLocation>
</comment>
<dbReference type="InterPro" id="IPR000620">
    <property type="entry name" value="EamA_dom"/>
</dbReference>
<feature type="transmembrane region" description="Helical" evidence="6">
    <location>
        <begin position="214"/>
        <end position="235"/>
    </location>
</feature>
<dbReference type="Pfam" id="PF00892">
    <property type="entry name" value="EamA"/>
    <property type="match status" value="2"/>
</dbReference>
<evidence type="ECO:0000256" key="2">
    <source>
        <dbReference type="ARBA" id="ARBA00009853"/>
    </source>
</evidence>
<keyword evidence="4 6" id="KW-1133">Transmembrane helix</keyword>
<evidence type="ECO:0000259" key="7">
    <source>
        <dbReference type="Pfam" id="PF00892"/>
    </source>
</evidence>
<keyword evidence="9" id="KW-1185">Reference proteome</keyword>
<dbReference type="Gene3D" id="1.10.3730.20">
    <property type="match status" value="2"/>
</dbReference>
<evidence type="ECO:0000256" key="3">
    <source>
        <dbReference type="ARBA" id="ARBA00022692"/>
    </source>
</evidence>
<keyword evidence="3 6" id="KW-0812">Transmembrane</keyword>
<feature type="domain" description="EamA" evidence="7">
    <location>
        <begin position="159"/>
        <end position="287"/>
    </location>
</feature>
<dbReference type="SUPFAM" id="SSF103481">
    <property type="entry name" value="Multidrug resistance efflux transporter EmrE"/>
    <property type="match status" value="2"/>
</dbReference>
<accession>A0A1Y5TEN6</accession>
<comment type="similarity">
    <text evidence="2">Belongs to the drug/metabolite transporter (DMT) superfamily. 10 TMS drug/metabolite exporter (DME) (TC 2.A.7.3) family.</text>
</comment>
<feature type="transmembrane region" description="Helical" evidence="6">
    <location>
        <begin position="271"/>
        <end position="288"/>
    </location>
</feature>
<feature type="transmembrane region" description="Helical" evidence="6">
    <location>
        <begin position="20"/>
        <end position="41"/>
    </location>
</feature>
<dbReference type="InterPro" id="IPR037185">
    <property type="entry name" value="EmrE-like"/>
</dbReference>
<dbReference type="PANTHER" id="PTHR22911">
    <property type="entry name" value="ACYL-MALONYL CONDENSING ENZYME-RELATED"/>
    <property type="match status" value="1"/>
</dbReference>
<dbReference type="EMBL" id="FWFR01000002">
    <property type="protein sequence ID" value="SLN60220.1"/>
    <property type="molecule type" value="Genomic_DNA"/>
</dbReference>
<evidence type="ECO:0000313" key="8">
    <source>
        <dbReference type="EMBL" id="SLN60220.1"/>
    </source>
</evidence>
<evidence type="ECO:0000256" key="4">
    <source>
        <dbReference type="ARBA" id="ARBA00022989"/>
    </source>
</evidence>
<dbReference type="RefSeq" id="WP_139839695.1">
    <property type="nucleotide sequence ID" value="NZ_FWFR01000002.1"/>
</dbReference>
<dbReference type="OrthoDB" id="7374604at2"/>
<dbReference type="InParanoid" id="A0A1Y5TEN6"/>